<dbReference type="GO" id="GO:0016491">
    <property type="term" value="F:oxidoreductase activity"/>
    <property type="evidence" value="ECO:0007669"/>
    <property type="project" value="UniProtKB-ARBA"/>
</dbReference>
<dbReference type="PROSITE" id="PS00198">
    <property type="entry name" value="4FE4S_FER_1"/>
    <property type="match status" value="1"/>
</dbReference>
<evidence type="ECO:0000313" key="2">
    <source>
        <dbReference type="EMBL" id="UXD21806.1"/>
    </source>
</evidence>
<dbReference type="InterPro" id="IPR017896">
    <property type="entry name" value="4Fe4S_Fe-S-bd"/>
</dbReference>
<dbReference type="KEGG" id="ipc:IPA_08355"/>
<organism evidence="2 3">
    <name type="scientific">Ignicoccus pacificus DSM 13166</name>
    <dbReference type="NCBI Taxonomy" id="940294"/>
    <lineage>
        <taxon>Archaea</taxon>
        <taxon>Thermoproteota</taxon>
        <taxon>Thermoprotei</taxon>
        <taxon>Desulfurococcales</taxon>
        <taxon>Desulfurococcaceae</taxon>
        <taxon>Ignicoccus</taxon>
    </lineage>
</organism>
<accession>A0A977KBG1</accession>
<dbReference type="Proteomes" id="UP001063698">
    <property type="component" value="Chromosome"/>
</dbReference>
<gene>
    <name evidence="2" type="ORF">IPA_08355</name>
</gene>
<dbReference type="Gene3D" id="3.30.70.20">
    <property type="match status" value="1"/>
</dbReference>
<evidence type="ECO:0000259" key="1">
    <source>
        <dbReference type="PROSITE" id="PS51379"/>
    </source>
</evidence>
<proteinExistence type="predicted"/>
<dbReference type="SUPFAM" id="SSF54862">
    <property type="entry name" value="4Fe-4S ferredoxins"/>
    <property type="match status" value="1"/>
</dbReference>
<keyword evidence="3" id="KW-1185">Reference proteome</keyword>
<dbReference type="PROSITE" id="PS51379">
    <property type="entry name" value="4FE4S_FER_2"/>
    <property type="match status" value="1"/>
</dbReference>
<evidence type="ECO:0000313" key="3">
    <source>
        <dbReference type="Proteomes" id="UP001063698"/>
    </source>
</evidence>
<sequence length="134" mass="16080">MEAKHWRYYYEKMLKEAPLVIYYPTCGGGEECLYVCPNKDRVWEMVPMKVTLFGFKEEVRMRPFMAHPENCARCFLCMEACPTGALKPSSDPPKHPYLDLFVNTIKLFFKKRYGWRWVLRKEHIEKFKKNNNLT</sequence>
<name>A0A977KBG1_9CREN</name>
<dbReference type="InterPro" id="IPR017900">
    <property type="entry name" value="4Fe4S_Fe_S_CS"/>
</dbReference>
<dbReference type="EMBL" id="CP006868">
    <property type="protein sequence ID" value="UXD21806.1"/>
    <property type="molecule type" value="Genomic_DNA"/>
</dbReference>
<feature type="domain" description="4Fe-4S ferredoxin-type" evidence="1">
    <location>
        <begin position="61"/>
        <end position="91"/>
    </location>
</feature>
<reference evidence="2" key="1">
    <citation type="submission" date="2013-11" db="EMBL/GenBank/DDBJ databases">
        <title>Comparative genomics of Ignicoccus.</title>
        <authorList>
            <person name="Podar M."/>
        </authorList>
    </citation>
    <scope>NUCLEOTIDE SEQUENCE</scope>
    <source>
        <strain evidence="2">DSM 13166</strain>
    </source>
</reference>
<dbReference type="AlphaFoldDB" id="A0A977KBG1"/>
<protein>
    <submittedName>
        <fullName evidence="2">(4Fe-4S)-binding protein</fullName>
    </submittedName>
</protein>